<evidence type="ECO:0000256" key="1">
    <source>
        <dbReference type="SAM" id="SignalP"/>
    </source>
</evidence>
<dbReference type="Pfam" id="PF16036">
    <property type="entry name" value="Chalcone_3"/>
    <property type="match status" value="1"/>
</dbReference>
<evidence type="ECO:0000313" key="3">
    <source>
        <dbReference type="EMBL" id="AGH98708.1"/>
    </source>
</evidence>
<dbReference type="KEGG" id="man:A11S_1907"/>
<dbReference type="Proteomes" id="UP000011932">
    <property type="component" value="Chromosome"/>
</dbReference>
<dbReference type="AlphaFoldDB" id="M4VHM1"/>
<protein>
    <submittedName>
        <fullName evidence="3">Putative periplasmic protein</fullName>
    </submittedName>
</protein>
<dbReference type="InterPro" id="IPR016088">
    <property type="entry name" value="Chalcone_isomerase_3-sand"/>
</dbReference>
<reference evidence="3 4" key="1">
    <citation type="journal article" date="2013" name="ISME J.">
        <title>By their genes ye shall know them: genomic signatures of predatory bacteria.</title>
        <authorList>
            <person name="Pasternak Z."/>
            <person name="Pietrokovski S."/>
            <person name="Rotem O."/>
            <person name="Gophna U."/>
            <person name="Lurie-Weinberger M.N."/>
            <person name="Jurkevitch E."/>
        </authorList>
    </citation>
    <scope>NUCLEOTIDE SEQUENCE [LARGE SCALE GENOMIC DNA]</scope>
    <source>
        <strain evidence="3">EPB</strain>
    </source>
</reference>
<accession>M4VHM1</accession>
<feature type="domain" description="Chalcone isomerase" evidence="2">
    <location>
        <begin position="34"/>
        <end position="171"/>
    </location>
</feature>
<dbReference type="RefSeq" id="WP_015468235.1">
    <property type="nucleotide sequence ID" value="NC_020812.1"/>
</dbReference>
<keyword evidence="1" id="KW-0732">Signal</keyword>
<dbReference type="InterPro" id="IPR016087">
    <property type="entry name" value="Chalcone_isomerase"/>
</dbReference>
<feature type="chain" id="PRO_5004060653" evidence="1">
    <location>
        <begin position="22"/>
        <end position="173"/>
    </location>
</feature>
<dbReference type="EMBL" id="CP003538">
    <property type="protein sequence ID" value="AGH98708.1"/>
    <property type="molecule type" value="Genomic_DNA"/>
</dbReference>
<dbReference type="OrthoDB" id="8527419at2"/>
<feature type="signal peptide" evidence="1">
    <location>
        <begin position="1"/>
        <end position="21"/>
    </location>
</feature>
<proteinExistence type="predicted"/>
<evidence type="ECO:0000313" key="4">
    <source>
        <dbReference type="Proteomes" id="UP000011932"/>
    </source>
</evidence>
<gene>
    <name evidence="3" type="ORF">A11S_1907</name>
</gene>
<dbReference type="HOGENOM" id="CLU_102167_1_0_5"/>
<name>M4VHM1_9BACT</name>
<dbReference type="STRING" id="349215.A11S_1907"/>
<organism evidence="3 4">
    <name type="scientific">Micavibrio aeruginosavorus EPB</name>
    <dbReference type="NCBI Taxonomy" id="349215"/>
    <lineage>
        <taxon>Bacteria</taxon>
        <taxon>Pseudomonadati</taxon>
        <taxon>Bdellovibrionota</taxon>
        <taxon>Bdellovibrionia</taxon>
        <taxon>Bdellovibrionales</taxon>
        <taxon>Pseudobdellovibrionaceae</taxon>
        <taxon>Micavibrio</taxon>
    </lineage>
</organism>
<dbReference type="Gene3D" id="3.50.70.10">
    <property type="match status" value="1"/>
</dbReference>
<evidence type="ECO:0000259" key="2">
    <source>
        <dbReference type="Pfam" id="PF16036"/>
    </source>
</evidence>
<sequence>MLRNIIAVLLVVMSLPQPAVAASDVILAKLQNPKIVGEGVLTYAFWDVYKATLYAPDGRWDARKPFVLSIEYYRDIKGAAIADRSVQEIRRQGFSDEVILAAWHSQMKGIFPDVQNGTTLSAAYIPGKETIFYRNGKRISTIKGDAFAQHFFAIWLGQNTSEPSLRQALLGDK</sequence>